<evidence type="ECO:0000256" key="1">
    <source>
        <dbReference type="SAM" id="Phobius"/>
    </source>
</evidence>
<dbReference type="RefSeq" id="WP_208814384.1">
    <property type="nucleotide sequence ID" value="NZ_WVUH01000126.1"/>
</dbReference>
<proteinExistence type="predicted"/>
<dbReference type="PANTHER" id="PTHR34386:SF1">
    <property type="entry name" value="GLUTAREDOXIN-LIKE PROTEIN NRDH"/>
    <property type="match status" value="1"/>
</dbReference>
<dbReference type="Gene3D" id="3.40.30.10">
    <property type="entry name" value="Glutaredoxin"/>
    <property type="match status" value="1"/>
</dbReference>
<dbReference type="EMBL" id="WVUH01000126">
    <property type="protein sequence ID" value="MBO4207491.1"/>
    <property type="molecule type" value="Genomic_DNA"/>
</dbReference>
<name>A0ABS3VSN5_MICEH</name>
<keyword evidence="1" id="KW-0812">Transmembrane</keyword>
<feature type="domain" description="Glutaredoxin" evidence="2">
    <location>
        <begin position="70"/>
        <end position="127"/>
    </location>
</feature>
<gene>
    <name evidence="3" type="ORF">GSF22_15950</name>
</gene>
<protein>
    <recommendedName>
        <fullName evidence="2">Glutaredoxin domain-containing protein</fullName>
    </recommendedName>
</protein>
<comment type="caution">
    <text evidence="3">The sequence shown here is derived from an EMBL/GenBank/DDBJ whole genome shotgun (WGS) entry which is preliminary data.</text>
</comment>
<dbReference type="InterPro" id="IPR002109">
    <property type="entry name" value="Glutaredoxin"/>
</dbReference>
<dbReference type="PROSITE" id="PS51354">
    <property type="entry name" value="GLUTAREDOXIN_2"/>
    <property type="match status" value="1"/>
</dbReference>
<dbReference type="InterPro" id="IPR036249">
    <property type="entry name" value="Thioredoxin-like_sf"/>
</dbReference>
<dbReference type="Pfam" id="PF00462">
    <property type="entry name" value="Glutaredoxin"/>
    <property type="match status" value="1"/>
</dbReference>
<sequence>MLRRWGLTGIVVVCGLLLAREFYVDTSPVAGIVALVAALGLAALLSPAAFPRHVSAADAAQRSARDGRAVVYWRPGCRYCLELRIRLGRDARRLHWVDIWRDPAGAAAVRAITGGNETVPTVVLAGQSYVNPEPERLRTLLHQG</sequence>
<organism evidence="3 4">
    <name type="scientific">Micromonospora echinofusca</name>
    <dbReference type="NCBI Taxonomy" id="47858"/>
    <lineage>
        <taxon>Bacteria</taxon>
        <taxon>Bacillati</taxon>
        <taxon>Actinomycetota</taxon>
        <taxon>Actinomycetes</taxon>
        <taxon>Micromonosporales</taxon>
        <taxon>Micromonosporaceae</taxon>
        <taxon>Micromonospora</taxon>
    </lineage>
</organism>
<evidence type="ECO:0000259" key="2">
    <source>
        <dbReference type="Pfam" id="PF00462"/>
    </source>
</evidence>
<evidence type="ECO:0000313" key="4">
    <source>
        <dbReference type="Proteomes" id="UP000823521"/>
    </source>
</evidence>
<keyword evidence="4" id="KW-1185">Reference proteome</keyword>
<reference evidence="3 4" key="1">
    <citation type="submission" date="2019-12" db="EMBL/GenBank/DDBJ databases">
        <title>Whole genome sequencing of endophytic Actinobacterium Micromonospora sp. MPMI6T.</title>
        <authorList>
            <person name="Evv R."/>
            <person name="Podile A.R."/>
        </authorList>
    </citation>
    <scope>NUCLEOTIDE SEQUENCE [LARGE SCALE GENOMIC DNA]</scope>
    <source>
        <strain evidence="3 4">MPMI6</strain>
    </source>
</reference>
<keyword evidence="1" id="KW-0472">Membrane</keyword>
<dbReference type="Proteomes" id="UP000823521">
    <property type="component" value="Unassembled WGS sequence"/>
</dbReference>
<dbReference type="SUPFAM" id="SSF52833">
    <property type="entry name" value="Thioredoxin-like"/>
    <property type="match status" value="1"/>
</dbReference>
<accession>A0ABS3VSN5</accession>
<keyword evidence="1" id="KW-1133">Transmembrane helix</keyword>
<feature type="transmembrane region" description="Helical" evidence="1">
    <location>
        <begin position="29"/>
        <end position="50"/>
    </location>
</feature>
<evidence type="ECO:0000313" key="3">
    <source>
        <dbReference type="EMBL" id="MBO4207491.1"/>
    </source>
</evidence>
<dbReference type="PANTHER" id="PTHR34386">
    <property type="entry name" value="GLUTAREDOXIN"/>
    <property type="match status" value="1"/>
</dbReference>
<dbReference type="InterPro" id="IPR051548">
    <property type="entry name" value="Grx-like_ET"/>
</dbReference>